<dbReference type="Gene3D" id="2.40.330.10">
    <property type="entry name" value="DNA-binding pseudobarrel domain"/>
    <property type="match status" value="1"/>
</dbReference>
<keyword evidence="3" id="KW-0238">DNA-binding</keyword>
<evidence type="ECO:0000256" key="1">
    <source>
        <dbReference type="ARBA" id="ARBA00004123"/>
    </source>
</evidence>
<keyword evidence="5" id="KW-0539">Nucleus</keyword>
<dbReference type="GO" id="GO:0005634">
    <property type="term" value="C:nucleus"/>
    <property type="evidence" value="ECO:0007669"/>
    <property type="project" value="UniProtKB-SubCell"/>
</dbReference>
<gene>
    <name evidence="7" type="ORF">LLUT_LOCUS19608</name>
</gene>
<feature type="domain" description="TF-B3" evidence="6">
    <location>
        <begin position="67"/>
        <end position="123"/>
    </location>
</feature>
<dbReference type="PROSITE" id="PS50863">
    <property type="entry name" value="B3"/>
    <property type="match status" value="1"/>
</dbReference>
<protein>
    <recommendedName>
        <fullName evidence="6">TF-B3 domain-containing protein</fullName>
    </recommendedName>
</protein>
<keyword evidence="8" id="KW-1185">Reference proteome</keyword>
<dbReference type="AlphaFoldDB" id="A0AAV1XB73"/>
<organism evidence="7 8">
    <name type="scientific">Lupinus luteus</name>
    <name type="common">European yellow lupine</name>
    <dbReference type="NCBI Taxonomy" id="3873"/>
    <lineage>
        <taxon>Eukaryota</taxon>
        <taxon>Viridiplantae</taxon>
        <taxon>Streptophyta</taxon>
        <taxon>Embryophyta</taxon>
        <taxon>Tracheophyta</taxon>
        <taxon>Spermatophyta</taxon>
        <taxon>Magnoliopsida</taxon>
        <taxon>eudicotyledons</taxon>
        <taxon>Gunneridae</taxon>
        <taxon>Pentapetalae</taxon>
        <taxon>rosids</taxon>
        <taxon>fabids</taxon>
        <taxon>Fabales</taxon>
        <taxon>Fabaceae</taxon>
        <taxon>Papilionoideae</taxon>
        <taxon>50 kb inversion clade</taxon>
        <taxon>genistoids sensu lato</taxon>
        <taxon>core genistoids</taxon>
        <taxon>Genisteae</taxon>
        <taxon>Lupinus</taxon>
    </lineage>
</organism>
<dbReference type="GO" id="GO:0003677">
    <property type="term" value="F:DNA binding"/>
    <property type="evidence" value="ECO:0007669"/>
    <property type="project" value="UniProtKB-KW"/>
</dbReference>
<dbReference type="InterPro" id="IPR003340">
    <property type="entry name" value="B3_DNA-bd"/>
</dbReference>
<evidence type="ECO:0000313" key="8">
    <source>
        <dbReference type="Proteomes" id="UP001497480"/>
    </source>
</evidence>
<evidence type="ECO:0000313" key="7">
    <source>
        <dbReference type="EMBL" id="CAL0318548.1"/>
    </source>
</evidence>
<sequence>MLSSIYRRHKHSLNQFYVTVTLVASSIKCSIRPCFQTNTRGISTVFAREYLNGFVGEATIGILHEKRTWPVRIKISHVSGRTFMIGGWKSFSQHYKLQVNDVCVFEMTQHTPLSFKVIIFPARE</sequence>
<dbReference type="SUPFAM" id="SSF101936">
    <property type="entry name" value="DNA-binding pseudobarrel domain"/>
    <property type="match status" value="1"/>
</dbReference>
<comment type="subcellular location">
    <subcellularLocation>
        <location evidence="1">Nucleus</location>
    </subcellularLocation>
</comment>
<keyword evidence="4" id="KW-0804">Transcription</keyword>
<proteinExistence type="predicted"/>
<dbReference type="PANTHER" id="PTHR31391">
    <property type="entry name" value="B3 DOMAIN-CONTAINING PROTEIN OS11G0197600-RELATED"/>
    <property type="match status" value="1"/>
</dbReference>
<dbReference type="EMBL" id="CAXHTB010000013">
    <property type="protein sequence ID" value="CAL0318548.1"/>
    <property type="molecule type" value="Genomic_DNA"/>
</dbReference>
<evidence type="ECO:0000256" key="3">
    <source>
        <dbReference type="ARBA" id="ARBA00023125"/>
    </source>
</evidence>
<reference evidence="7 8" key="1">
    <citation type="submission" date="2024-03" db="EMBL/GenBank/DDBJ databases">
        <authorList>
            <person name="Martinez-Hernandez J."/>
        </authorList>
    </citation>
    <scope>NUCLEOTIDE SEQUENCE [LARGE SCALE GENOMIC DNA]</scope>
</reference>
<dbReference type="SMART" id="SM01019">
    <property type="entry name" value="B3"/>
    <property type="match status" value="1"/>
</dbReference>
<keyword evidence="2" id="KW-0805">Transcription regulation</keyword>
<evidence type="ECO:0000256" key="2">
    <source>
        <dbReference type="ARBA" id="ARBA00023015"/>
    </source>
</evidence>
<evidence type="ECO:0000256" key="5">
    <source>
        <dbReference type="ARBA" id="ARBA00023242"/>
    </source>
</evidence>
<evidence type="ECO:0000256" key="4">
    <source>
        <dbReference type="ARBA" id="ARBA00023163"/>
    </source>
</evidence>
<comment type="caution">
    <text evidence="7">The sequence shown here is derived from an EMBL/GenBank/DDBJ whole genome shotgun (WGS) entry which is preliminary data.</text>
</comment>
<dbReference type="InterPro" id="IPR015300">
    <property type="entry name" value="DNA-bd_pseudobarrel_sf"/>
</dbReference>
<name>A0AAV1XB73_LUPLU</name>
<dbReference type="Pfam" id="PF02362">
    <property type="entry name" value="B3"/>
    <property type="match status" value="1"/>
</dbReference>
<dbReference type="InterPro" id="IPR044837">
    <property type="entry name" value="REM16-like"/>
</dbReference>
<accession>A0AAV1XB73</accession>
<evidence type="ECO:0000259" key="6">
    <source>
        <dbReference type="PROSITE" id="PS50863"/>
    </source>
</evidence>
<dbReference type="CDD" id="cd10017">
    <property type="entry name" value="B3_DNA"/>
    <property type="match status" value="1"/>
</dbReference>
<dbReference type="Proteomes" id="UP001497480">
    <property type="component" value="Unassembled WGS sequence"/>
</dbReference>